<keyword evidence="2 10" id="KW-0132">Cell division</keyword>
<evidence type="ECO:0000256" key="8">
    <source>
        <dbReference type="ARBA" id="ARBA00023306"/>
    </source>
</evidence>
<evidence type="ECO:0000256" key="5">
    <source>
        <dbReference type="ARBA" id="ARBA00022960"/>
    </source>
</evidence>
<dbReference type="GO" id="GO:0051301">
    <property type="term" value="P:cell division"/>
    <property type="evidence" value="ECO:0007669"/>
    <property type="project" value="UniProtKB-KW"/>
</dbReference>
<dbReference type="GO" id="GO:0071555">
    <property type="term" value="P:cell wall organization"/>
    <property type="evidence" value="ECO:0007669"/>
    <property type="project" value="UniProtKB-KW"/>
</dbReference>
<dbReference type="PANTHER" id="PTHR21015:SF22">
    <property type="entry name" value="GLYCOSYLTRANSFERASE"/>
    <property type="match status" value="1"/>
</dbReference>
<evidence type="ECO:0000256" key="10">
    <source>
        <dbReference type="HAMAP-Rule" id="MF_00033"/>
    </source>
</evidence>
<name>A0A1M6AQ62_9ACTN</name>
<dbReference type="EC" id="2.4.1.227" evidence="10"/>
<comment type="caution">
    <text evidence="10">Lacks conserved residue(s) required for the propagation of feature annotation.</text>
</comment>
<evidence type="ECO:0000313" key="13">
    <source>
        <dbReference type="EMBL" id="SHI38537.1"/>
    </source>
</evidence>
<dbReference type="Pfam" id="PF04101">
    <property type="entry name" value="Glyco_tran_28_C"/>
    <property type="match status" value="1"/>
</dbReference>
<evidence type="ECO:0000256" key="3">
    <source>
        <dbReference type="ARBA" id="ARBA00022676"/>
    </source>
</evidence>
<comment type="function">
    <text evidence="10">Cell wall formation. Catalyzes the transfer of a GlcNAc subunit on undecaprenyl-pyrophosphoryl-MurNAc-pentapeptide (lipid intermediate I) to form undecaprenyl-pyrophosphoryl-MurNAc-(pentapeptide)GlcNAc (lipid intermediate II).</text>
</comment>
<evidence type="ECO:0000313" key="14">
    <source>
        <dbReference type="Proteomes" id="UP000184512"/>
    </source>
</evidence>
<keyword evidence="8 10" id="KW-0131">Cell cycle</keyword>
<keyword evidence="4 10" id="KW-0808">Transferase</keyword>
<dbReference type="EMBL" id="FQZG01000005">
    <property type="protein sequence ID" value="SHI38537.1"/>
    <property type="molecule type" value="Genomic_DNA"/>
</dbReference>
<dbReference type="GO" id="GO:0051991">
    <property type="term" value="F:UDP-N-acetyl-D-glucosamine:N-acetylmuramoyl-L-alanyl-D-glutamyl-meso-2,6-diaminopimelyl-D-alanyl-D-alanine-diphosphoundecaprenol 4-beta-N-acetylglucosaminlytransferase activity"/>
    <property type="evidence" value="ECO:0007669"/>
    <property type="project" value="RHEA"/>
</dbReference>
<keyword evidence="3 10" id="KW-0328">Glycosyltransferase</keyword>
<feature type="domain" description="Glycosyltransferase family 28 N-terminal" evidence="11">
    <location>
        <begin position="4"/>
        <end position="141"/>
    </location>
</feature>
<comment type="similarity">
    <text evidence="10">Belongs to the glycosyltransferase 28 family. MurG subfamily.</text>
</comment>
<feature type="binding site" evidence="10">
    <location>
        <begin position="11"/>
        <end position="13"/>
    </location>
    <ligand>
        <name>UDP-N-acetyl-alpha-D-glucosamine</name>
        <dbReference type="ChEBI" id="CHEBI:57705"/>
    </ligand>
</feature>
<keyword evidence="14" id="KW-1185">Reference proteome</keyword>
<feature type="binding site" evidence="10">
    <location>
        <position position="193"/>
    </location>
    <ligand>
        <name>UDP-N-acetyl-alpha-D-glucosamine</name>
        <dbReference type="ChEBI" id="CHEBI:57705"/>
    </ligand>
</feature>
<dbReference type="AlphaFoldDB" id="A0A1M6AQ62"/>
<comment type="catalytic activity">
    <reaction evidence="10">
        <text>di-trans,octa-cis-undecaprenyl diphospho-N-acetyl-alpha-D-muramoyl-L-alanyl-D-glutamyl-meso-2,6-diaminopimeloyl-D-alanyl-D-alanine + UDP-N-acetyl-alpha-D-glucosamine = di-trans,octa-cis-undecaprenyl diphospho-[N-acetyl-alpha-D-glucosaminyl-(1-&gt;4)]-N-acetyl-alpha-D-muramoyl-L-alanyl-D-glutamyl-meso-2,6-diaminopimeloyl-D-alanyl-D-alanine + UDP + H(+)</text>
        <dbReference type="Rhea" id="RHEA:31227"/>
        <dbReference type="ChEBI" id="CHEBI:15378"/>
        <dbReference type="ChEBI" id="CHEBI:57705"/>
        <dbReference type="ChEBI" id="CHEBI:58223"/>
        <dbReference type="ChEBI" id="CHEBI:61387"/>
        <dbReference type="ChEBI" id="CHEBI:61388"/>
        <dbReference type="EC" id="2.4.1.227"/>
    </reaction>
</comment>
<keyword evidence="6 10" id="KW-0573">Peptidoglycan synthesis</keyword>
<evidence type="ECO:0000259" key="12">
    <source>
        <dbReference type="Pfam" id="PF04101"/>
    </source>
</evidence>
<sequence length="369" mass="38381">MTSVVLAGGGTAGHTSPLIATAQAIAQRGSAELVCIGTAKGLETRVIPEAGLKLELIDPVPLPRTLNLDLLKLPFTLTRSVRQARAVLKRAQADVLVGFGGYVSIPAYLAARTMRVPVVVHEANKLPGIANKVGARFASYVGTTFPETVMRGGALIGMPMRRAITHPEMSPDEARRQLGLDPDRPTLLVSGGSQGAVSINRAVEQARPGILAAGVQILHVLGPKNFTDADVVIAHADGARYVPVAFVSDMAVAYTAADLMLGRAGAGTVMETAVSGLPVIFVPLPWGNGEQGRNAAELIAADAGWLVEDGDLDGDKLAELVRDALGDPARLVRMSATARGMYPSDAADVLADAVLAAAQKGKMNAPRTD</sequence>
<gene>
    <name evidence="10" type="primary">murG</name>
    <name evidence="13" type="ORF">SAMN02745244_00235</name>
</gene>
<dbReference type="HAMAP" id="MF_00033">
    <property type="entry name" value="MurG"/>
    <property type="match status" value="1"/>
</dbReference>
<evidence type="ECO:0000256" key="1">
    <source>
        <dbReference type="ARBA" id="ARBA00022475"/>
    </source>
</evidence>
<evidence type="ECO:0000256" key="2">
    <source>
        <dbReference type="ARBA" id="ARBA00022618"/>
    </source>
</evidence>
<dbReference type="RefSeq" id="WP_073185657.1">
    <property type="nucleotide sequence ID" value="NZ_FQZG01000005.1"/>
</dbReference>
<feature type="binding site" evidence="10">
    <location>
        <position position="161"/>
    </location>
    <ligand>
        <name>UDP-N-acetyl-alpha-D-glucosamine</name>
        <dbReference type="ChEBI" id="CHEBI:57705"/>
    </ligand>
</feature>
<organism evidence="13 14">
    <name type="scientific">Tessaracoccus bendigoensis DSM 12906</name>
    <dbReference type="NCBI Taxonomy" id="1123357"/>
    <lineage>
        <taxon>Bacteria</taxon>
        <taxon>Bacillati</taxon>
        <taxon>Actinomycetota</taxon>
        <taxon>Actinomycetes</taxon>
        <taxon>Propionibacteriales</taxon>
        <taxon>Propionibacteriaceae</taxon>
        <taxon>Tessaracoccus</taxon>
    </lineage>
</organism>
<dbReference type="GO" id="GO:0005886">
    <property type="term" value="C:plasma membrane"/>
    <property type="evidence" value="ECO:0007669"/>
    <property type="project" value="UniProtKB-SubCell"/>
</dbReference>
<dbReference type="SUPFAM" id="SSF53756">
    <property type="entry name" value="UDP-Glycosyltransferase/glycogen phosphorylase"/>
    <property type="match status" value="1"/>
</dbReference>
<dbReference type="OrthoDB" id="9808936at2"/>
<proteinExistence type="inferred from homology"/>
<dbReference type="GO" id="GO:0050511">
    <property type="term" value="F:undecaprenyldiphospho-muramoylpentapeptide beta-N-acetylglucosaminyltransferase activity"/>
    <property type="evidence" value="ECO:0007669"/>
    <property type="project" value="UniProtKB-UniRule"/>
</dbReference>
<protein>
    <recommendedName>
        <fullName evidence="10">UDP-N-acetylglucosamine--N-acetylmuramyl-(pentapeptide) pyrophosphoryl-undecaprenol N-acetylglucosamine transferase</fullName>
        <ecNumber evidence="10">2.4.1.227</ecNumber>
    </recommendedName>
    <alternativeName>
        <fullName evidence="10">Undecaprenyl-PP-MurNAc-pentapeptide-UDPGlcNAc GlcNAc transferase</fullName>
    </alternativeName>
</protein>
<evidence type="ECO:0000256" key="6">
    <source>
        <dbReference type="ARBA" id="ARBA00022984"/>
    </source>
</evidence>
<feature type="domain" description="Glycosyl transferase family 28 C-terminal" evidence="12">
    <location>
        <begin position="186"/>
        <end position="340"/>
    </location>
</feature>
<evidence type="ECO:0000256" key="9">
    <source>
        <dbReference type="ARBA" id="ARBA00023316"/>
    </source>
</evidence>
<keyword evidence="5 10" id="KW-0133">Cell shape</keyword>
<dbReference type="GO" id="GO:0008360">
    <property type="term" value="P:regulation of cell shape"/>
    <property type="evidence" value="ECO:0007669"/>
    <property type="project" value="UniProtKB-KW"/>
</dbReference>
<dbReference type="NCBIfam" id="TIGR01133">
    <property type="entry name" value="murG"/>
    <property type="match status" value="1"/>
</dbReference>
<evidence type="ECO:0000256" key="7">
    <source>
        <dbReference type="ARBA" id="ARBA00023136"/>
    </source>
</evidence>
<dbReference type="Gene3D" id="3.40.50.2000">
    <property type="entry name" value="Glycogen Phosphorylase B"/>
    <property type="match status" value="2"/>
</dbReference>
<accession>A0A1M6AQ62</accession>
<comment type="pathway">
    <text evidence="10">Cell wall biogenesis; peptidoglycan biosynthesis.</text>
</comment>
<dbReference type="CDD" id="cd03785">
    <property type="entry name" value="GT28_MurG"/>
    <property type="match status" value="1"/>
</dbReference>
<evidence type="ECO:0000259" key="11">
    <source>
        <dbReference type="Pfam" id="PF03033"/>
    </source>
</evidence>
<dbReference type="GO" id="GO:0005975">
    <property type="term" value="P:carbohydrate metabolic process"/>
    <property type="evidence" value="ECO:0007669"/>
    <property type="project" value="InterPro"/>
</dbReference>
<comment type="subcellular location">
    <subcellularLocation>
        <location evidence="10">Cell membrane</location>
        <topology evidence="10">Peripheral membrane protein</topology>
        <orientation evidence="10">Cytoplasmic side</orientation>
    </subcellularLocation>
</comment>
<dbReference type="InterPro" id="IPR004276">
    <property type="entry name" value="GlycoTrans_28_N"/>
</dbReference>
<dbReference type="UniPathway" id="UPA00219"/>
<evidence type="ECO:0000256" key="4">
    <source>
        <dbReference type="ARBA" id="ARBA00022679"/>
    </source>
</evidence>
<dbReference type="STRING" id="1123357.SAMN02745244_00235"/>
<dbReference type="InterPro" id="IPR006009">
    <property type="entry name" value="GlcNAc_MurG"/>
</dbReference>
<keyword evidence="9 10" id="KW-0961">Cell wall biogenesis/degradation</keyword>
<dbReference type="PANTHER" id="PTHR21015">
    <property type="entry name" value="UDP-N-ACETYLGLUCOSAMINE--N-ACETYLMURAMYL-(PENTAPEPTIDE) PYROPHOSPHORYL-UNDECAPRENOL N-ACETYLGLUCOSAMINE TRANSFERASE 1"/>
    <property type="match status" value="1"/>
</dbReference>
<feature type="binding site" evidence="10">
    <location>
        <position position="291"/>
    </location>
    <ligand>
        <name>UDP-N-acetyl-alpha-D-glucosamine</name>
        <dbReference type="ChEBI" id="CHEBI:57705"/>
    </ligand>
</feature>
<keyword evidence="1 10" id="KW-1003">Cell membrane</keyword>
<reference evidence="13 14" key="1">
    <citation type="submission" date="2016-11" db="EMBL/GenBank/DDBJ databases">
        <authorList>
            <person name="Jaros S."/>
            <person name="Januszkiewicz K."/>
            <person name="Wedrychowicz H."/>
        </authorList>
    </citation>
    <scope>NUCLEOTIDE SEQUENCE [LARGE SCALE GENOMIC DNA]</scope>
    <source>
        <strain evidence="13 14">DSM 12906</strain>
    </source>
</reference>
<keyword evidence="7 10" id="KW-0472">Membrane</keyword>
<dbReference type="InterPro" id="IPR007235">
    <property type="entry name" value="Glyco_trans_28_C"/>
</dbReference>
<feature type="binding site" evidence="10">
    <location>
        <position position="124"/>
    </location>
    <ligand>
        <name>UDP-N-acetyl-alpha-D-glucosamine</name>
        <dbReference type="ChEBI" id="CHEBI:57705"/>
    </ligand>
</feature>
<dbReference type="Pfam" id="PF03033">
    <property type="entry name" value="Glyco_transf_28"/>
    <property type="match status" value="1"/>
</dbReference>
<dbReference type="GO" id="GO:0009252">
    <property type="term" value="P:peptidoglycan biosynthetic process"/>
    <property type="evidence" value="ECO:0007669"/>
    <property type="project" value="UniProtKB-UniRule"/>
</dbReference>
<dbReference type="Proteomes" id="UP000184512">
    <property type="component" value="Unassembled WGS sequence"/>
</dbReference>